<dbReference type="EMBL" id="LAZR01000095">
    <property type="protein sequence ID" value="KKN92464.1"/>
    <property type="molecule type" value="Genomic_DNA"/>
</dbReference>
<comment type="caution">
    <text evidence="1">The sequence shown here is derived from an EMBL/GenBank/DDBJ whole genome shotgun (WGS) entry which is preliminary data.</text>
</comment>
<organism evidence="1">
    <name type="scientific">marine sediment metagenome</name>
    <dbReference type="NCBI Taxonomy" id="412755"/>
    <lineage>
        <taxon>unclassified sequences</taxon>
        <taxon>metagenomes</taxon>
        <taxon>ecological metagenomes</taxon>
    </lineage>
</organism>
<sequence>MVLKTDNDYRLVRRHMGTIMRHTYLEHKCPVPEGHDDEGCWRGRIFSVQARGWKCSWCKSRPSDGLQAIFWIMKEEPNG</sequence>
<proteinExistence type="predicted"/>
<accession>A0A0F9ULH2</accession>
<evidence type="ECO:0000313" key="1">
    <source>
        <dbReference type="EMBL" id="KKN92464.1"/>
    </source>
</evidence>
<gene>
    <name evidence="1" type="ORF">LCGC14_0209550</name>
</gene>
<reference evidence="1" key="1">
    <citation type="journal article" date="2015" name="Nature">
        <title>Complex archaea that bridge the gap between prokaryotes and eukaryotes.</title>
        <authorList>
            <person name="Spang A."/>
            <person name="Saw J.H."/>
            <person name="Jorgensen S.L."/>
            <person name="Zaremba-Niedzwiedzka K."/>
            <person name="Martijn J."/>
            <person name="Lind A.E."/>
            <person name="van Eijk R."/>
            <person name="Schleper C."/>
            <person name="Guy L."/>
            <person name="Ettema T.J."/>
        </authorList>
    </citation>
    <scope>NUCLEOTIDE SEQUENCE</scope>
</reference>
<protein>
    <submittedName>
        <fullName evidence="1">Uncharacterized protein</fullName>
    </submittedName>
</protein>
<name>A0A0F9ULH2_9ZZZZ</name>
<dbReference type="AlphaFoldDB" id="A0A0F9ULH2"/>